<dbReference type="PANTHER" id="PTHR31133">
    <property type="entry name" value="MEMBRANE PROTEIN"/>
    <property type="match status" value="1"/>
</dbReference>
<dbReference type="OrthoDB" id="1932537at2759"/>
<sequence>MKMEASHGVVRYIAYFLFFIPVFILLFVLGFVKAAIFSPFVFLVIAFGDTGVIIGLWPLHLFWTAYCISKYHLFMFPLLFELFVFASYHFIELLTTVLNDGCFIYLIFDRSKKFGPFLKTLLILTLPIPIALWTVVGLVGTVIMGIGYAFVWPVMETFRAISKPGVRNKLLGCLADGTWSNVWACTIVRRDFGDFSFHSYFSVMDELLEAKEDEKSIELKISQVPGCIVAAVLGVVLDIPLITLIVIYKAPIMLFKGWHRLVEDLVGRSGPFLETVCVPFAGLLIVLWPFAVVLAVLVGIMSSLGFGCYAAVVAYQVLFDLMTLEGLLFSLFLLSGRLGRKFYKERTTLCYRLVYHYLMSTPTISSTYEKGPAFEVSRPTFKDTLDDDDSQLLPRKGLHEQLEALHAKQILMAGPSEKIKAVKAVVIWDNFFKGCELSGEELIREAAIGIRDLEAWQRAKNKIVNIGIPAYTFVQCFLRSIRSGSIGFLMYEELLAATFIFIFSEGKYGECCM</sequence>
<comment type="caution">
    <text evidence="2">The sequence shown here is derived from an EMBL/GenBank/DDBJ whole genome shotgun (WGS) entry which is preliminary data.</text>
</comment>
<dbReference type="PANTHER" id="PTHR31133:SF9">
    <property type="entry name" value="TRANSMEMBRANE PROTEIN"/>
    <property type="match status" value="1"/>
</dbReference>
<feature type="transmembrane region" description="Helical" evidence="1">
    <location>
        <begin position="228"/>
        <end position="255"/>
    </location>
</feature>
<feature type="transmembrane region" description="Helical" evidence="1">
    <location>
        <begin position="83"/>
        <end position="108"/>
    </location>
</feature>
<protein>
    <submittedName>
        <fullName evidence="2">Uncharacterized protein</fullName>
    </submittedName>
</protein>
<feature type="transmembrane region" description="Helical" evidence="1">
    <location>
        <begin position="276"/>
        <end position="301"/>
    </location>
</feature>
<keyword evidence="1" id="KW-0812">Transmembrane</keyword>
<evidence type="ECO:0000256" key="1">
    <source>
        <dbReference type="SAM" id="Phobius"/>
    </source>
</evidence>
<organism evidence="2 3">
    <name type="scientific">Coptis chinensis</name>
    <dbReference type="NCBI Taxonomy" id="261450"/>
    <lineage>
        <taxon>Eukaryota</taxon>
        <taxon>Viridiplantae</taxon>
        <taxon>Streptophyta</taxon>
        <taxon>Embryophyta</taxon>
        <taxon>Tracheophyta</taxon>
        <taxon>Spermatophyta</taxon>
        <taxon>Magnoliopsida</taxon>
        <taxon>Ranunculales</taxon>
        <taxon>Ranunculaceae</taxon>
        <taxon>Coptidoideae</taxon>
        <taxon>Coptis</taxon>
    </lineage>
</organism>
<accession>A0A835IL09</accession>
<dbReference type="InterPro" id="IPR040229">
    <property type="entry name" value="At3g27390-like"/>
</dbReference>
<keyword evidence="1" id="KW-0472">Membrane</keyword>
<feature type="transmembrane region" description="Helical" evidence="1">
    <location>
        <begin position="313"/>
        <end position="334"/>
    </location>
</feature>
<dbReference type="EMBL" id="JADFTS010000002">
    <property type="protein sequence ID" value="KAF9619770.1"/>
    <property type="molecule type" value="Genomic_DNA"/>
</dbReference>
<feature type="transmembrane region" description="Helical" evidence="1">
    <location>
        <begin position="39"/>
        <end position="63"/>
    </location>
</feature>
<keyword evidence="3" id="KW-1185">Reference proteome</keyword>
<name>A0A835IL09_9MAGN</name>
<dbReference type="Proteomes" id="UP000631114">
    <property type="component" value="Unassembled WGS sequence"/>
</dbReference>
<evidence type="ECO:0000313" key="2">
    <source>
        <dbReference type="EMBL" id="KAF9619770.1"/>
    </source>
</evidence>
<reference evidence="2 3" key="1">
    <citation type="submission" date="2020-10" db="EMBL/GenBank/DDBJ databases">
        <title>The Coptis chinensis genome and diversification of protoberbering-type alkaloids.</title>
        <authorList>
            <person name="Wang B."/>
            <person name="Shu S."/>
            <person name="Song C."/>
            <person name="Liu Y."/>
        </authorList>
    </citation>
    <scope>NUCLEOTIDE SEQUENCE [LARGE SCALE GENOMIC DNA]</scope>
    <source>
        <strain evidence="2">HL-2020</strain>
        <tissue evidence="2">Leaf</tissue>
    </source>
</reference>
<feature type="transmembrane region" description="Helical" evidence="1">
    <location>
        <begin position="120"/>
        <end position="150"/>
    </location>
</feature>
<feature type="transmembrane region" description="Helical" evidence="1">
    <location>
        <begin position="12"/>
        <end position="32"/>
    </location>
</feature>
<dbReference type="AlphaFoldDB" id="A0A835IL09"/>
<gene>
    <name evidence="2" type="ORF">IFM89_009292</name>
</gene>
<evidence type="ECO:0000313" key="3">
    <source>
        <dbReference type="Proteomes" id="UP000631114"/>
    </source>
</evidence>
<keyword evidence="1" id="KW-1133">Transmembrane helix</keyword>
<proteinExistence type="predicted"/>